<evidence type="ECO:0000313" key="1">
    <source>
        <dbReference type="EMBL" id="EEG52893.1"/>
    </source>
</evidence>
<dbReference type="HOGENOM" id="CLU_2750532_0_0_9"/>
<keyword evidence="2" id="KW-1185">Reference proteome</keyword>
<evidence type="ECO:0000313" key="2">
    <source>
        <dbReference type="Proteomes" id="UP000004756"/>
    </source>
</evidence>
<comment type="caution">
    <text evidence="1">The sequence shown here is derived from an EMBL/GenBank/DDBJ whole genome shotgun (WGS) entry which is preliminary data.</text>
</comment>
<dbReference type="EMBL" id="ACCJ01000417">
    <property type="protein sequence ID" value="EEG52893.1"/>
    <property type="molecule type" value="Genomic_DNA"/>
</dbReference>
<protein>
    <submittedName>
        <fullName evidence="1">Uncharacterized protein</fullName>
    </submittedName>
</protein>
<reference evidence="1 2" key="2">
    <citation type="submission" date="2009-02" db="EMBL/GenBank/DDBJ databases">
        <title>Draft genome sequence of Clostridium asparagiforme (DSM 15981).</title>
        <authorList>
            <person name="Sudarsanam P."/>
            <person name="Ley R."/>
            <person name="Guruge J."/>
            <person name="Turnbaugh P.J."/>
            <person name="Mahowald M."/>
            <person name="Liep D."/>
            <person name="Gordon J."/>
        </authorList>
    </citation>
    <scope>NUCLEOTIDE SEQUENCE [LARGE SCALE GENOMIC DNA]</scope>
    <source>
        <strain evidence="1 2">DSM 15981</strain>
    </source>
</reference>
<dbReference type="Proteomes" id="UP000004756">
    <property type="component" value="Unassembled WGS sequence"/>
</dbReference>
<dbReference type="AlphaFoldDB" id="C0D707"/>
<accession>C0D707</accession>
<sequence>MMLYLVHQPMNGGEIMVDNTIIQDSGKDKMLADMVKTLSEMDMPSLVLIQNGIDLLRAKERLEAQTPKAG</sequence>
<name>C0D707_9FIRM</name>
<gene>
    <name evidence="1" type="ORF">CLOSTASPAR_05054</name>
</gene>
<proteinExistence type="predicted"/>
<organism evidence="1 2">
    <name type="scientific">[Clostridium] asparagiforme DSM 15981</name>
    <dbReference type="NCBI Taxonomy" id="518636"/>
    <lineage>
        <taxon>Bacteria</taxon>
        <taxon>Bacillati</taxon>
        <taxon>Bacillota</taxon>
        <taxon>Clostridia</taxon>
        <taxon>Lachnospirales</taxon>
        <taxon>Lachnospiraceae</taxon>
        <taxon>Enterocloster</taxon>
    </lineage>
</organism>
<reference evidence="1 2" key="1">
    <citation type="submission" date="2009-01" db="EMBL/GenBank/DDBJ databases">
        <authorList>
            <person name="Fulton L."/>
            <person name="Clifton S."/>
            <person name="Fulton B."/>
            <person name="Xu J."/>
            <person name="Minx P."/>
            <person name="Pepin K.H."/>
            <person name="Johnson M."/>
            <person name="Bhonagiri V."/>
            <person name="Nash W.E."/>
            <person name="Mardis E.R."/>
            <person name="Wilson R.K."/>
        </authorList>
    </citation>
    <scope>NUCLEOTIDE SEQUENCE [LARGE SCALE GENOMIC DNA]</scope>
    <source>
        <strain evidence="1 2">DSM 15981</strain>
    </source>
</reference>